<comment type="caution">
    <text evidence="2">The sequence shown here is derived from an EMBL/GenBank/DDBJ whole genome shotgun (WGS) entry which is preliminary data.</text>
</comment>
<reference evidence="2 3" key="1">
    <citation type="submission" date="2019-07" db="EMBL/GenBank/DDBJ databases">
        <title>Whole genome shotgun sequence of Methylobacterium gnaphalii NBRC 107716.</title>
        <authorList>
            <person name="Hosoyama A."/>
            <person name="Uohara A."/>
            <person name="Ohji S."/>
            <person name="Ichikawa N."/>
        </authorList>
    </citation>
    <scope>NUCLEOTIDE SEQUENCE [LARGE SCALE GENOMIC DNA]</scope>
    <source>
        <strain evidence="2 3">NBRC 107716</strain>
    </source>
</reference>
<dbReference type="PANTHER" id="PTHR38599:SF1">
    <property type="entry name" value="CUPIN DOMAIN PROTEIN (AFU_ORTHOLOGUE AFUA_3G13620)"/>
    <property type="match status" value="1"/>
</dbReference>
<dbReference type="InterPro" id="IPR014710">
    <property type="entry name" value="RmlC-like_jellyroll"/>
</dbReference>
<name>A0A512JMB0_9HYPH</name>
<dbReference type="InterPro" id="IPR013096">
    <property type="entry name" value="Cupin_2"/>
</dbReference>
<evidence type="ECO:0000313" key="2">
    <source>
        <dbReference type="EMBL" id="GEP11101.1"/>
    </source>
</evidence>
<proteinExistence type="predicted"/>
<evidence type="ECO:0000313" key="3">
    <source>
        <dbReference type="Proteomes" id="UP000321750"/>
    </source>
</evidence>
<gene>
    <name evidence="2" type="ORF">MGN01_29460</name>
</gene>
<protein>
    <submittedName>
        <fullName evidence="2">Cupin</fullName>
    </submittedName>
</protein>
<dbReference type="PANTHER" id="PTHR38599">
    <property type="entry name" value="CUPIN DOMAIN PROTEIN (AFU_ORTHOLOGUE AFUA_3G13620)"/>
    <property type="match status" value="1"/>
</dbReference>
<evidence type="ECO:0000259" key="1">
    <source>
        <dbReference type="Pfam" id="PF07883"/>
    </source>
</evidence>
<dbReference type="Pfam" id="PF07883">
    <property type="entry name" value="Cupin_2"/>
    <property type="match status" value="1"/>
</dbReference>
<organism evidence="2 3">
    <name type="scientific">Methylobacterium gnaphalii</name>
    <dbReference type="NCBI Taxonomy" id="1010610"/>
    <lineage>
        <taxon>Bacteria</taxon>
        <taxon>Pseudomonadati</taxon>
        <taxon>Pseudomonadota</taxon>
        <taxon>Alphaproteobacteria</taxon>
        <taxon>Hyphomicrobiales</taxon>
        <taxon>Methylobacteriaceae</taxon>
        <taxon>Methylobacterium</taxon>
    </lineage>
</organism>
<dbReference type="InterPro" id="IPR011051">
    <property type="entry name" value="RmlC_Cupin_sf"/>
</dbReference>
<dbReference type="AlphaFoldDB" id="A0A512JMB0"/>
<feature type="domain" description="Cupin type-2" evidence="1">
    <location>
        <begin position="47"/>
        <end position="109"/>
    </location>
</feature>
<dbReference type="Proteomes" id="UP000321750">
    <property type="component" value="Unassembled WGS sequence"/>
</dbReference>
<accession>A0A512JMB0</accession>
<dbReference type="Gene3D" id="2.60.120.10">
    <property type="entry name" value="Jelly Rolls"/>
    <property type="match status" value="1"/>
</dbReference>
<dbReference type="EMBL" id="BJZV01000015">
    <property type="protein sequence ID" value="GEP11101.1"/>
    <property type="molecule type" value="Genomic_DNA"/>
</dbReference>
<keyword evidence="3" id="KW-1185">Reference proteome</keyword>
<dbReference type="SUPFAM" id="SSF51182">
    <property type="entry name" value="RmlC-like cupins"/>
    <property type="match status" value="1"/>
</dbReference>
<sequence>MFTGCAICAAVGFVAQDVSAQAPSGIKRNVTARKDGPIEGYETLEVFVDIEPNFVIDWHTHPGTEAAYTLEGAGELRVKGEETKVLKPGFSWLTPPETPHTLKNGSQTTKLFVTFTVQKGKPLSSPASAPT</sequence>